<dbReference type="SUPFAM" id="SSF53955">
    <property type="entry name" value="Lysozyme-like"/>
    <property type="match status" value="1"/>
</dbReference>
<dbReference type="PANTHER" id="PTHR33734:SF22">
    <property type="entry name" value="MEMBRANE-BOUND LYTIC MUREIN TRANSGLYCOSYLASE D"/>
    <property type="match status" value="1"/>
</dbReference>
<feature type="domain" description="LysM" evidence="1">
    <location>
        <begin position="425"/>
        <end position="469"/>
    </location>
</feature>
<dbReference type="InterPro" id="IPR000189">
    <property type="entry name" value="Transglyc_AS"/>
</dbReference>
<dbReference type="CDD" id="cd16894">
    <property type="entry name" value="MltD-like"/>
    <property type="match status" value="1"/>
</dbReference>
<dbReference type="AlphaFoldDB" id="A0A381RVM1"/>
<dbReference type="CDD" id="cd00118">
    <property type="entry name" value="LysM"/>
    <property type="match status" value="6"/>
</dbReference>
<gene>
    <name evidence="2" type="ORF">METZ01_LOCUS48750</name>
</gene>
<sequence length="882" mass="98423">MKASADRHNRSVSQFVVAVLVTLVWGFGAGSADAASDPRHNLKCSRAFTCPPSIWPRVGFWIDVYSRWNSNDAILHDKEHPSHVYRVLVGQSCGGRKEPPAIKRQKDKIAKELRYLADRLENGRGTSSRRDRELLALFTKPSGKALRQAAGRIRCQSGNRDRFLKALDRYAVYGKLVRRTLERAGLPSDIMYLPFVESLYNPAAYSRVGAAGLWQIMPGTAKGLGLKLTASLDERLDPELASEAAARYLAESHATLMAAAQKIQPGATSIQVSPFIITSYNYGINGMRRAIERHGPNYSVVLERYRSPSFQVAVKNFYASFLAAQHVAKNADRYFGRRQQQQQPLRYQTVSLRRSTSLERLENVFNLGQERLRQLNPALTRFVWHGWRLVPAGYRLHLPYRQAGWATELQQLRALPPEPNYRTVLEYVVKRGDTACGVASAFQVRCRDLIDLNRLDRNAVIWVGQQLQIPPSPGQRQASVVDPGIYRVRRGDSACNIAKRFAVDCDDLLGANGLRRSSVLRIGRKLVIPGVLRTVDPAQSYTVRQGDSACLIAARFRVPCQRLMAENALNARGLIFPGQALQIPGLSGEKSGAAVVGAQKVSITHVVRRGDTVCEIAERYEIPCRRLISVNQLGGDGVIRLGQVLLVPGVSASLAGTLARPQDLPRSSVQHTVRKGDTACEIARRYRISCLSLIATNSLGKKAIIVPGQKLKIPGATIEQPIARFAITPLDQDLDFSVQMAAINGSTVFRINVEPEETLRHYADWLSLPNVGSLLKLNKTAMGTTLSIGDVLLLPIVSKKQRLFFERRRQEYHRMLVEEFKETFDVVALQDYTVRRGDSVWEIARRFDLPVWIITRYNPSLRSQALRIGDEIEIPSIRSSGS</sequence>
<dbReference type="PROSITE" id="PS51782">
    <property type="entry name" value="LYSM"/>
    <property type="match status" value="6"/>
</dbReference>
<feature type="domain" description="LysM" evidence="1">
    <location>
        <begin position="830"/>
        <end position="874"/>
    </location>
</feature>
<dbReference type="SMART" id="SM00257">
    <property type="entry name" value="LysM"/>
    <property type="match status" value="6"/>
</dbReference>
<evidence type="ECO:0000259" key="1">
    <source>
        <dbReference type="PROSITE" id="PS51782"/>
    </source>
</evidence>
<dbReference type="GO" id="GO:0016020">
    <property type="term" value="C:membrane"/>
    <property type="evidence" value="ECO:0007669"/>
    <property type="project" value="InterPro"/>
</dbReference>
<dbReference type="InterPro" id="IPR023346">
    <property type="entry name" value="Lysozyme-like_dom_sf"/>
</dbReference>
<feature type="domain" description="LysM" evidence="1">
    <location>
        <begin position="484"/>
        <end position="528"/>
    </location>
</feature>
<reference evidence="2" key="1">
    <citation type="submission" date="2018-05" db="EMBL/GenBank/DDBJ databases">
        <authorList>
            <person name="Lanie J.A."/>
            <person name="Ng W.-L."/>
            <person name="Kazmierczak K.M."/>
            <person name="Andrzejewski T.M."/>
            <person name="Davidsen T.M."/>
            <person name="Wayne K.J."/>
            <person name="Tettelin H."/>
            <person name="Glass J.I."/>
            <person name="Rusch D."/>
            <person name="Podicherti R."/>
            <person name="Tsui H.-C.T."/>
            <person name="Winkler M.E."/>
        </authorList>
    </citation>
    <scope>NUCLEOTIDE SEQUENCE</scope>
</reference>
<dbReference type="InterPro" id="IPR008258">
    <property type="entry name" value="Transglycosylase_SLT_dom_1"/>
</dbReference>
<accession>A0A381RVM1</accession>
<dbReference type="PROSITE" id="PS00922">
    <property type="entry name" value="TRANSGLYCOSYLASE"/>
    <property type="match status" value="1"/>
</dbReference>
<dbReference type="Pfam" id="PF01476">
    <property type="entry name" value="LysM"/>
    <property type="match status" value="6"/>
</dbReference>
<feature type="domain" description="LysM" evidence="1">
    <location>
        <begin position="669"/>
        <end position="713"/>
    </location>
</feature>
<proteinExistence type="predicted"/>
<dbReference type="Gene3D" id="1.10.530.10">
    <property type="match status" value="1"/>
</dbReference>
<dbReference type="EMBL" id="UINC01002364">
    <property type="protein sequence ID" value="SUZ95896.1"/>
    <property type="molecule type" value="Genomic_DNA"/>
</dbReference>
<feature type="domain" description="LysM" evidence="1">
    <location>
        <begin position="539"/>
        <end position="583"/>
    </location>
</feature>
<protein>
    <recommendedName>
        <fullName evidence="1">LysM domain-containing protein</fullName>
    </recommendedName>
</protein>
<dbReference type="GO" id="GO:0008932">
    <property type="term" value="F:lytic endotransglycosylase activity"/>
    <property type="evidence" value="ECO:0007669"/>
    <property type="project" value="TreeGrafter"/>
</dbReference>
<organism evidence="2">
    <name type="scientific">marine metagenome</name>
    <dbReference type="NCBI Taxonomy" id="408172"/>
    <lineage>
        <taxon>unclassified sequences</taxon>
        <taxon>metagenomes</taxon>
        <taxon>ecological metagenomes</taxon>
    </lineage>
</organism>
<dbReference type="InterPro" id="IPR018392">
    <property type="entry name" value="LysM"/>
</dbReference>
<dbReference type="Pfam" id="PF01464">
    <property type="entry name" value="SLT"/>
    <property type="match status" value="1"/>
</dbReference>
<name>A0A381RVM1_9ZZZZ</name>
<feature type="domain" description="LysM" evidence="1">
    <location>
        <begin position="603"/>
        <end position="647"/>
    </location>
</feature>
<dbReference type="GO" id="GO:0000270">
    <property type="term" value="P:peptidoglycan metabolic process"/>
    <property type="evidence" value="ECO:0007669"/>
    <property type="project" value="InterPro"/>
</dbReference>
<dbReference type="SUPFAM" id="SSF54106">
    <property type="entry name" value="LysM domain"/>
    <property type="match status" value="6"/>
</dbReference>
<dbReference type="PANTHER" id="PTHR33734">
    <property type="entry name" value="LYSM DOMAIN-CONTAINING GPI-ANCHORED PROTEIN 2"/>
    <property type="match status" value="1"/>
</dbReference>
<dbReference type="InterPro" id="IPR036779">
    <property type="entry name" value="LysM_dom_sf"/>
</dbReference>
<dbReference type="Gene3D" id="3.10.350.10">
    <property type="entry name" value="LysM domain"/>
    <property type="match status" value="6"/>
</dbReference>
<evidence type="ECO:0000313" key="2">
    <source>
        <dbReference type="EMBL" id="SUZ95896.1"/>
    </source>
</evidence>